<dbReference type="GO" id="GO:0070403">
    <property type="term" value="F:NAD+ binding"/>
    <property type="evidence" value="ECO:0007669"/>
    <property type="project" value="InterPro"/>
</dbReference>
<dbReference type="GO" id="GO:0004665">
    <property type="term" value="F:prephenate dehydrogenase (NADP+) activity"/>
    <property type="evidence" value="ECO:0007669"/>
    <property type="project" value="InterPro"/>
</dbReference>
<evidence type="ECO:0000256" key="6">
    <source>
        <dbReference type="ARBA" id="ARBA00022605"/>
    </source>
</evidence>
<evidence type="ECO:0000256" key="7">
    <source>
        <dbReference type="ARBA" id="ARBA00023002"/>
    </source>
</evidence>
<dbReference type="PANTHER" id="PTHR21363:SF0">
    <property type="entry name" value="PREPHENATE DEHYDROGENASE [NADP(+)]"/>
    <property type="match status" value="1"/>
</dbReference>
<comment type="pathway">
    <text evidence="1">Amino-acid biosynthesis; L-tyrosine biosynthesis; (4-hydroxyphenyl)pyruvate from prephenate (NAD(+) route): step 1/1.</text>
</comment>
<feature type="domain" description="ACT" evidence="12">
    <location>
        <begin position="293"/>
        <end position="363"/>
    </location>
</feature>
<dbReference type="PROSITE" id="PS51671">
    <property type="entry name" value="ACT"/>
    <property type="match status" value="1"/>
</dbReference>
<dbReference type="Gene3D" id="1.10.3660.10">
    <property type="entry name" value="6-phosphogluconate dehydrogenase C-terminal like domain"/>
    <property type="match status" value="1"/>
</dbReference>
<dbReference type="SUPFAM" id="SSF55021">
    <property type="entry name" value="ACT-like"/>
    <property type="match status" value="1"/>
</dbReference>
<dbReference type="FunFam" id="1.10.3660.10:FF:000003">
    <property type="entry name" value="Prephenate dehydrogenase"/>
    <property type="match status" value="1"/>
</dbReference>
<keyword evidence="9" id="KW-0057">Aromatic amino acid biosynthesis</keyword>
<dbReference type="FunFam" id="3.40.50.720:FF:000208">
    <property type="entry name" value="Prephenate dehydrogenase"/>
    <property type="match status" value="1"/>
</dbReference>
<dbReference type="NCBIfam" id="NF005107">
    <property type="entry name" value="PRK06545.1-5"/>
    <property type="match status" value="1"/>
</dbReference>
<evidence type="ECO:0000256" key="10">
    <source>
        <dbReference type="ARBA" id="ARBA00049260"/>
    </source>
</evidence>
<comment type="caution">
    <text evidence="13">The sequence shown here is derived from an EMBL/GenBank/DDBJ whole genome shotgun (WGS) entry which is preliminary data.</text>
</comment>
<dbReference type="Pfam" id="PF01842">
    <property type="entry name" value="ACT"/>
    <property type="match status" value="1"/>
</dbReference>
<evidence type="ECO:0000313" key="13">
    <source>
        <dbReference type="EMBL" id="MDT2811088.1"/>
    </source>
</evidence>
<dbReference type="CDD" id="cd04909">
    <property type="entry name" value="ACT_PDH-BS"/>
    <property type="match status" value="1"/>
</dbReference>
<dbReference type="InterPro" id="IPR003099">
    <property type="entry name" value="Prephen_DH"/>
</dbReference>
<dbReference type="Proteomes" id="UP001256711">
    <property type="component" value="Unassembled WGS sequence"/>
</dbReference>
<dbReference type="SUPFAM" id="SSF48179">
    <property type="entry name" value="6-phosphogluconate dehydrogenase C-terminal domain-like"/>
    <property type="match status" value="1"/>
</dbReference>
<evidence type="ECO:0000256" key="4">
    <source>
        <dbReference type="ARBA" id="ARBA00016891"/>
    </source>
</evidence>
<evidence type="ECO:0000259" key="11">
    <source>
        <dbReference type="PROSITE" id="PS51176"/>
    </source>
</evidence>
<reference evidence="13" key="1">
    <citation type="submission" date="2023-03" db="EMBL/GenBank/DDBJ databases">
        <authorList>
            <person name="Shen W."/>
            <person name="Cai J."/>
        </authorList>
    </citation>
    <scope>NUCLEOTIDE SEQUENCE</scope>
    <source>
        <strain evidence="13">B226-2</strain>
    </source>
</reference>
<keyword evidence="5" id="KW-0827">Tyrosine biosynthesis</keyword>
<accession>A0AAW8U579</accession>
<comment type="similarity">
    <text evidence="2">Belongs to the prephenate/arogenate dehydrogenase family.</text>
</comment>
<gene>
    <name evidence="13" type="ORF">P7H43_11425</name>
</gene>
<evidence type="ECO:0000259" key="12">
    <source>
        <dbReference type="PROSITE" id="PS51671"/>
    </source>
</evidence>
<evidence type="ECO:0000256" key="3">
    <source>
        <dbReference type="ARBA" id="ARBA00012068"/>
    </source>
</evidence>
<dbReference type="GO" id="GO:0008977">
    <property type="term" value="F:prephenate dehydrogenase (NAD+) activity"/>
    <property type="evidence" value="ECO:0007669"/>
    <property type="project" value="UniProtKB-EC"/>
</dbReference>
<dbReference type="Gene3D" id="3.40.50.720">
    <property type="entry name" value="NAD(P)-binding Rossmann-like Domain"/>
    <property type="match status" value="1"/>
</dbReference>
<dbReference type="InterPro" id="IPR046825">
    <property type="entry name" value="PDH_C"/>
</dbReference>
<evidence type="ECO:0000256" key="9">
    <source>
        <dbReference type="ARBA" id="ARBA00023141"/>
    </source>
</evidence>
<keyword evidence="7 13" id="KW-0560">Oxidoreductase</keyword>
<keyword evidence="8" id="KW-0520">NAD</keyword>
<proteinExistence type="inferred from homology"/>
<dbReference type="InterPro" id="IPR002912">
    <property type="entry name" value="ACT_dom"/>
</dbReference>
<dbReference type="PROSITE" id="PS51176">
    <property type="entry name" value="PDH_ADH"/>
    <property type="match status" value="1"/>
</dbReference>
<sequence length="363" mass="40040">MTKQVLIVGLGLIGSSLAACIKRAHPDCEVSGWDFSATTCQIAEERGIVDQIAADFATGAVNCDVLLFATPVAVTLSYFEELAQLPYREQLIVTDAGSTKLQLTKRAQALGLPFLGGHPMAGSHKSGINACDENLFEEAYYIFTPEDSQKVALNQLQELLKGTRAKYVELTPQEHDEITGMLSHLPHIIAASLVTQADAFNQIHPRAKQLAAGGFRDITRIASSDPVMWTDILLSNREVLMSQLTLWQEEMSKVQRLLIHRDRGGICQFFDHAKDTRDRLPVHKNGAIPAFHDLFVDIPDVPGVIAEVTGLLGEAKISITNLKIQETREDILGVLQITFKSQRDLEAGKDCLEAKTPYHCRIK</sequence>
<dbReference type="InterPro" id="IPR045865">
    <property type="entry name" value="ACT-like_dom_sf"/>
</dbReference>
<feature type="domain" description="Prephenate/arogenate dehydrogenase" evidence="11">
    <location>
        <begin position="3"/>
        <end position="288"/>
    </location>
</feature>
<dbReference type="AlphaFoldDB" id="A0AAW8U579"/>
<dbReference type="Pfam" id="PF02153">
    <property type="entry name" value="PDH_N"/>
    <property type="match status" value="1"/>
</dbReference>
<dbReference type="InterPro" id="IPR008927">
    <property type="entry name" value="6-PGluconate_DH-like_C_sf"/>
</dbReference>
<evidence type="ECO:0000313" key="14">
    <source>
        <dbReference type="Proteomes" id="UP001256711"/>
    </source>
</evidence>
<dbReference type="SUPFAM" id="SSF51735">
    <property type="entry name" value="NAD(P)-binding Rossmann-fold domains"/>
    <property type="match status" value="1"/>
</dbReference>
<dbReference type="PROSITE" id="PS51257">
    <property type="entry name" value="PROKAR_LIPOPROTEIN"/>
    <property type="match status" value="1"/>
</dbReference>
<name>A0AAW8U579_9ENTE</name>
<dbReference type="Pfam" id="PF20463">
    <property type="entry name" value="PDH_C"/>
    <property type="match status" value="1"/>
</dbReference>
<evidence type="ECO:0000256" key="5">
    <source>
        <dbReference type="ARBA" id="ARBA00022498"/>
    </source>
</evidence>
<dbReference type="InterPro" id="IPR050812">
    <property type="entry name" value="Preph/Arog_dehydrog"/>
</dbReference>
<dbReference type="Gene3D" id="3.30.70.260">
    <property type="match status" value="1"/>
</dbReference>
<organism evidence="13 14">
    <name type="scientific">Enterococcus asini</name>
    <dbReference type="NCBI Taxonomy" id="57732"/>
    <lineage>
        <taxon>Bacteria</taxon>
        <taxon>Bacillati</taxon>
        <taxon>Bacillota</taxon>
        <taxon>Bacilli</taxon>
        <taxon>Lactobacillales</taxon>
        <taxon>Enterococcaceae</taxon>
        <taxon>Enterococcus</taxon>
    </lineage>
</organism>
<dbReference type="PANTHER" id="PTHR21363">
    <property type="entry name" value="PREPHENATE DEHYDROGENASE"/>
    <property type="match status" value="1"/>
</dbReference>
<dbReference type="EC" id="1.3.1.12" evidence="3"/>
<dbReference type="RefSeq" id="WP_311835710.1">
    <property type="nucleotide sequence ID" value="NZ_JARQBJ010000005.1"/>
</dbReference>
<evidence type="ECO:0000256" key="2">
    <source>
        <dbReference type="ARBA" id="ARBA00007964"/>
    </source>
</evidence>
<protein>
    <recommendedName>
        <fullName evidence="4">Prephenate dehydrogenase</fullName>
        <ecNumber evidence="3">1.3.1.12</ecNumber>
    </recommendedName>
</protein>
<dbReference type="GO" id="GO:0006571">
    <property type="term" value="P:tyrosine biosynthetic process"/>
    <property type="evidence" value="ECO:0007669"/>
    <property type="project" value="UniProtKB-KW"/>
</dbReference>
<dbReference type="InterPro" id="IPR046826">
    <property type="entry name" value="PDH_N"/>
</dbReference>
<dbReference type="InterPro" id="IPR036291">
    <property type="entry name" value="NAD(P)-bd_dom_sf"/>
</dbReference>
<evidence type="ECO:0000256" key="8">
    <source>
        <dbReference type="ARBA" id="ARBA00023027"/>
    </source>
</evidence>
<dbReference type="EMBL" id="JARQBJ010000005">
    <property type="protein sequence ID" value="MDT2811088.1"/>
    <property type="molecule type" value="Genomic_DNA"/>
</dbReference>
<comment type="catalytic activity">
    <reaction evidence="10">
        <text>prephenate + NAD(+) = 3-(4-hydroxyphenyl)pyruvate + CO2 + NADH</text>
        <dbReference type="Rhea" id="RHEA:13869"/>
        <dbReference type="ChEBI" id="CHEBI:16526"/>
        <dbReference type="ChEBI" id="CHEBI:29934"/>
        <dbReference type="ChEBI" id="CHEBI:36242"/>
        <dbReference type="ChEBI" id="CHEBI:57540"/>
        <dbReference type="ChEBI" id="CHEBI:57945"/>
        <dbReference type="EC" id="1.3.1.12"/>
    </reaction>
</comment>
<evidence type="ECO:0000256" key="1">
    <source>
        <dbReference type="ARBA" id="ARBA00005067"/>
    </source>
</evidence>
<keyword evidence="6" id="KW-0028">Amino-acid biosynthesis</keyword>